<sequence length="167" mass="18191">MPRALVPIMLGTILFSSAGLAANAPRESWGKAGVSLDRYREDAVLCGRQAYYLDVSDTPAAKALARASSLIENLPSNINETTFQPVSGAEAIAMAVQGARPEQRFREIAAIQKSTLEKCLSSLGYVRFRLTAEQRRHLSKLRAGTPERHAYLHSLASDPKILSTQHG</sequence>
<organism evidence="1">
    <name type="scientific">hydrothermal vent metagenome</name>
    <dbReference type="NCBI Taxonomy" id="652676"/>
    <lineage>
        <taxon>unclassified sequences</taxon>
        <taxon>metagenomes</taxon>
        <taxon>ecological metagenomes</taxon>
    </lineage>
</organism>
<proteinExistence type="predicted"/>
<protein>
    <submittedName>
        <fullName evidence="1">Uncharacterized protein</fullName>
    </submittedName>
</protein>
<gene>
    <name evidence="1" type="ORF">MGWOODY_Smn1188</name>
</gene>
<name>A0A160TL55_9ZZZZ</name>
<accession>A0A160TL55</accession>
<reference evidence="1" key="1">
    <citation type="submission" date="2015-10" db="EMBL/GenBank/DDBJ databases">
        <authorList>
            <person name="Gilbert D.G."/>
        </authorList>
    </citation>
    <scope>NUCLEOTIDE SEQUENCE</scope>
</reference>
<dbReference type="AlphaFoldDB" id="A0A160TL55"/>
<dbReference type="EMBL" id="CZQE01000310">
    <property type="protein sequence ID" value="CUS45875.1"/>
    <property type="molecule type" value="Genomic_DNA"/>
</dbReference>
<evidence type="ECO:0000313" key="1">
    <source>
        <dbReference type="EMBL" id="CUS45875.1"/>
    </source>
</evidence>